<protein>
    <submittedName>
        <fullName evidence="2">Uncharacterized protein</fullName>
    </submittedName>
</protein>
<accession>A0ABU8S1A5</accession>
<proteinExistence type="predicted"/>
<dbReference type="EMBL" id="JBBHJZ010000005">
    <property type="protein sequence ID" value="MEJ5979138.1"/>
    <property type="molecule type" value="Genomic_DNA"/>
</dbReference>
<feature type="region of interest" description="Disordered" evidence="1">
    <location>
        <begin position="1"/>
        <end position="22"/>
    </location>
</feature>
<sequence length="62" mass="6392">MMKNGRKRGDVDVPKAGANAPGRSFLGSGVTDLGVASTQTRGCMGLLTDAVCTLIPEGIERD</sequence>
<dbReference type="RefSeq" id="WP_339589073.1">
    <property type="nucleotide sequence ID" value="NZ_JBBHJZ010000005.1"/>
</dbReference>
<comment type="caution">
    <text evidence="2">The sequence shown here is derived from an EMBL/GenBank/DDBJ whole genome shotgun (WGS) entry which is preliminary data.</text>
</comment>
<name>A0ABU8S1A5_9SPHN</name>
<evidence type="ECO:0000256" key="1">
    <source>
        <dbReference type="SAM" id="MobiDB-lite"/>
    </source>
</evidence>
<evidence type="ECO:0000313" key="3">
    <source>
        <dbReference type="Proteomes" id="UP001361239"/>
    </source>
</evidence>
<evidence type="ECO:0000313" key="2">
    <source>
        <dbReference type="EMBL" id="MEJ5979138.1"/>
    </source>
</evidence>
<organism evidence="2 3">
    <name type="scientific">Novosphingobium anseongense</name>
    <dbReference type="NCBI Taxonomy" id="3133436"/>
    <lineage>
        <taxon>Bacteria</taxon>
        <taxon>Pseudomonadati</taxon>
        <taxon>Pseudomonadota</taxon>
        <taxon>Alphaproteobacteria</taxon>
        <taxon>Sphingomonadales</taxon>
        <taxon>Sphingomonadaceae</taxon>
        <taxon>Novosphingobium</taxon>
    </lineage>
</organism>
<dbReference type="Proteomes" id="UP001361239">
    <property type="component" value="Unassembled WGS sequence"/>
</dbReference>
<gene>
    <name evidence="2" type="ORF">WG901_20970</name>
</gene>
<keyword evidence="3" id="KW-1185">Reference proteome</keyword>
<reference evidence="2 3" key="1">
    <citation type="submission" date="2024-03" db="EMBL/GenBank/DDBJ databases">
        <authorList>
            <person name="Jo J.-H."/>
        </authorList>
    </citation>
    <scope>NUCLEOTIDE SEQUENCE [LARGE SCALE GENOMIC DNA]</scope>
    <source>
        <strain evidence="2 3">PS1R-30</strain>
    </source>
</reference>